<feature type="region of interest" description="Disordered" evidence="12">
    <location>
        <begin position="1"/>
        <end position="24"/>
    </location>
</feature>
<reference evidence="15" key="1">
    <citation type="submission" date="2020-11" db="EMBL/GenBank/DDBJ databases">
        <authorList>
            <person name="Tran Van P."/>
        </authorList>
    </citation>
    <scope>NUCLEOTIDE SEQUENCE</scope>
</reference>
<evidence type="ECO:0000256" key="11">
    <source>
        <dbReference type="PROSITE-ProRule" id="PRU00176"/>
    </source>
</evidence>
<name>A0A7R9BP59_9CRUS</name>
<evidence type="ECO:0000256" key="13">
    <source>
        <dbReference type="SAM" id="Phobius"/>
    </source>
</evidence>
<feature type="transmembrane region" description="Helical" evidence="13">
    <location>
        <begin position="941"/>
        <end position="962"/>
    </location>
</feature>
<dbReference type="Pfam" id="PF00076">
    <property type="entry name" value="RRM_1"/>
    <property type="match status" value="2"/>
</dbReference>
<feature type="transmembrane region" description="Helical" evidence="13">
    <location>
        <begin position="822"/>
        <end position="845"/>
    </location>
</feature>
<comment type="catalytic activity">
    <reaction evidence="10">
        <text>alpha-D-glucose 1-phosphate + UTP + H(+) = UDP-alpha-D-glucose + diphosphate</text>
        <dbReference type="Rhea" id="RHEA:19889"/>
        <dbReference type="ChEBI" id="CHEBI:15378"/>
        <dbReference type="ChEBI" id="CHEBI:33019"/>
        <dbReference type="ChEBI" id="CHEBI:46398"/>
        <dbReference type="ChEBI" id="CHEBI:58601"/>
        <dbReference type="ChEBI" id="CHEBI:58885"/>
        <dbReference type="EC" id="2.7.7.9"/>
    </reaction>
    <physiologicalReaction direction="left-to-right" evidence="10">
        <dbReference type="Rhea" id="RHEA:19890"/>
    </physiologicalReaction>
</comment>
<sequence length="1041" mass="116528">MTLSNPMGLLGDGDRTHRRQPSSDATQFKALTQMDAVHRLEHELQKLLETAKPEEKPLIQKEYEGFSKIFTRFLSESSSAISWERIERVSEETIIDYGSLHSPDSSKIRDMLNKVIVVKLNGGLGTSMGCKGPKSVIPVRSELTFLDLTVQQIEFLNKTYGANVPLVLMNSFNTDDDTEKVLRKYKNLNVTIKSFMQSRYPRINKESLMPVAKTCNTDDNQEAWYPPGHGDFYESFYNSGLLSEFLAEGREFCFISNIDNLGATVDLNIMNFFCQSEDPNAPEFLMELTDKTRADVKAGILNAEIIVNHKSLAHGMNVIQLETAVGSAMKCFEKGLGVNVPRSRFLPVKKSQDLLLVMSNLYSLRNGSLAMSPLRMFPGTPLIKLGTSFDNVREFLRRFETIPDVLELDHLTVSGDVNFGRHVHLKGLIFLQDDVRGPCLYSHRSERGRGVPKVVANVASMLGGWKPVPQLRISDQLSKYLNPLCETVEFAYGYIIGPQSSRCNDKALLASFGIHGKRLFRQDYVEFSLREVMKYSRCRDHVIIDSDSNCETMSRVYIGGLHGKTRERDVEKFFHKYGRLREILLKNGYGFVEFDEKRDAEDACHDLDGKELLGERLRVEMARGGRKRGTFRGGRSFGGGGGRGGRDSNNSRRNDRFGPSTRTDYRLYIDNLSSNTSWQDLKDIMRKGGEVTYADKQGSREGVVEFASKSDMKNALKLCDGMDVDGRRIRVTEGGGSRRSRSRSDSRSRSPSHSRSSSPEASKKKNDSSPSRERESRSRSSERERGVTPGGGKAFAGFILLDFLAPGKLGKMADLAARSPDYVALLTSLVLMGSSAVFLQACGSVPGDEDFHLEVRSFANVWFGSCAIAGFCNSLAFGVKSLPGPMRYFFGLIAYHCGSIGFPCFAAEICRMYKLMMAHKAMLMMIPFLIIGYWSPKYFYKVTYCSLLFVGIIIHLIGMIGLARGNEPLLVGTVALALGLTIIGRDGALRTPFLVTDRGFYYPCLVFANYLFLNAVMNGKMPFELPGGIGRRRHHDDDDYY</sequence>
<feature type="transmembrane region" description="Helical" evidence="13">
    <location>
        <begin position="917"/>
        <end position="935"/>
    </location>
</feature>
<comment type="function">
    <text evidence="8">UTP--glucose-1-phosphate uridylyltransferase catalyzing the conversion of glucose-1-phosphate into UDP-glucose, a crucial precursor for the production of glycogen.</text>
</comment>
<dbReference type="GO" id="GO:0005978">
    <property type="term" value="P:glycogen biosynthetic process"/>
    <property type="evidence" value="ECO:0007669"/>
    <property type="project" value="UniProtKB-UniPathway"/>
</dbReference>
<dbReference type="GO" id="GO:0003723">
    <property type="term" value="F:RNA binding"/>
    <property type="evidence" value="ECO:0007669"/>
    <property type="project" value="UniProtKB-UniRule"/>
</dbReference>
<feature type="compositionally biased region" description="Low complexity" evidence="12">
    <location>
        <begin position="749"/>
        <end position="758"/>
    </location>
</feature>
<keyword evidence="13" id="KW-1133">Transmembrane helix</keyword>
<dbReference type="UniPathway" id="UPA00164"/>
<evidence type="ECO:0000256" key="8">
    <source>
        <dbReference type="ARBA" id="ARBA00023579"/>
    </source>
</evidence>
<dbReference type="InterPro" id="IPR029044">
    <property type="entry name" value="Nucleotide-diphossugar_trans"/>
</dbReference>
<evidence type="ECO:0000256" key="9">
    <source>
        <dbReference type="ARBA" id="ARBA00031959"/>
    </source>
</evidence>
<keyword evidence="13" id="KW-0472">Membrane</keyword>
<evidence type="ECO:0000256" key="6">
    <source>
        <dbReference type="ARBA" id="ARBA00022695"/>
    </source>
</evidence>
<keyword evidence="16" id="KW-1185">Reference proteome</keyword>
<gene>
    <name evidence="15" type="ORF">NMOB1V02_LOCUS6662</name>
</gene>
<evidence type="ECO:0000313" key="15">
    <source>
        <dbReference type="EMBL" id="CAD7278973.1"/>
    </source>
</evidence>
<evidence type="ECO:0000256" key="1">
    <source>
        <dbReference type="ARBA" id="ARBA00010401"/>
    </source>
</evidence>
<dbReference type="InterPro" id="IPR035979">
    <property type="entry name" value="RBD_domain_sf"/>
</dbReference>
<evidence type="ECO:0000256" key="5">
    <source>
        <dbReference type="ARBA" id="ARBA00022679"/>
    </source>
</evidence>
<dbReference type="InterPro" id="IPR000504">
    <property type="entry name" value="RRM_dom"/>
</dbReference>
<keyword evidence="13" id="KW-0812">Transmembrane</keyword>
<dbReference type="SUPFAM" id="SSF53448">
    <property type="entry name" value="Nucleotide-diphospho-sugar transferases"/>
    <property type="match status" value="1"/>
</dbReference>
<feature type="transmembrane region" description="Helical" evidence="13">
    <location>
        <begin position="888"/>
        <end position="910"/>
    </location>
</feature>
<dbReference type="EMBL" id="OA883463">
    <property type="protein sequence ID" value="CAD7278973.1"/>
    <property type="molecule type" value="Genomic_DNA"/>
</dbReference>
<organism evidence="15">
    <name type="scientific">Notodromas monacha</name>
    <dbReference type="NCBI Taxonomy" id="399045"/>
    <lineage>
        <taxon>Eukaryota</taxon>
        <taxon>Metazoa</taxon>
        <taxon>Ecdysozoa</taxon>
        <taxon>Arthropoda</taxon>
        <taxon>Crustacea</taxon>
        <taxon>Oligostraca</taxon>
        <taxon>Ostracoda</taxon>
        <taxon>Podocopa</taxon>
        <taxon>Podocopida</taxon>
        <taxon>Cypridocopina</taxon>
        <taxon>Cypridoidea</taxon>
        <taxon>Cyprididae</taxon>
        <taxon>Notodromas</taxon>
    </lineage>
</organism>
<dbReference type="GO" id="GO:0006011">
    <property type="term" value="P:UDP-alpha-D-glucose metabolic process"/>
    <property type="evidence" value="ECO:0007669"/>
    <property type="project" value="InterPro"/>
</dbReference>
<evidence type="ECO:0000259" key="14">
    <source>
        <dbReference type="PROSITE" id="PS50102"/>
    </source>
</evidence>
<feature type="compositionally biased region" description="Gly residues" evidence="12">
    <location>
        <begin position="631"/>
        <end position="643"/>
    </location>
</feature>
<keyword evidence="6" id="KW-0548">Nucleotidyltransferase</keyword>
<dbReference type="Pfam" id="PF01704">
    <property type="entry name" value="UDPGP"/>
    <property type="match status" value="1"/>
</dbReference>
<feature type="domain" description="RRM" evidence="14">
    <location>
        <begin position="665"/>
        <end position="736"/>
    </location>
</feature>
<comment type="similarity">
    <text evidence="1">Belongs to the UDPGP type 1 family.</text>
</comment>
<dbReference type="SUPFAM" id="SSF54928">
    <property type="entry name" value="RNA-binding domain, RBD"/>
    <property type="match status" value="1"/>
</dbReference>
<feature type="compositionally biased region" description="Basic and acidic residues" evidence="12">
    <location>
        <begin position="644"/>
        <end position="656"/>
    </location>
</feature>
<evidence type="ECO:0000256" key="4">
    <source>
        <dbReference type="ARBA" id="ARBA00019048"/>
    </source>
</evidence>
<accession>A0A7R9BP59</accession>
<dbReference type="AlphaFoldDB" id="A0A7R9BP59"/>
<proteinExistence type="inferred from homology"/>
<dbReference type="Gene3D" id="3.90.550.10">
    <property type="entry name" value="Spore Coat Polysaccharide Biosynthesis Protein SpsA, Chain A"/>
    <property type="match status" value="2"/>
</dbReference>
<keyword evidence="7 11" id="KW-0694">RNA-binding</keyword>
<evidence type="ECO:0000256" key="3">
    <source>
        <dbReference type="ARBA" id="ARBA00012415"/>
    </source>
</evidence>
<evidence type="ECO:0000256" key="2">
    <source>
        <dbReference type="ARBA" id="ARBA00011823"/>
    </source>
</evidence>
<feature type="domain" description="RRM" evidence="14">
    <location>
        <begin position="554"/>
        <end position="624"/>
    </location>
</feature>
<dbReference type="EC" id="2.7.7.9" evidence="3"/>
<dbReference type="Proteomes" id="UP000678499">
    <property type="component" value="Unassembled WGS sequence"/>
</dbReference>
<dbReference type="InterPro" id="IPR002618">
    <property type="entry name" value="UDPGP_fam"/>
</dbReference>
<dbReference type="PANTHER" id="PTHR43511">
    <property type="match status" value="1"/>
</dbReference>
<evidence type="ECO:0000256" key="12">
    <source>
        <dbReference type="SAM" id="MobiDB-lite"/>
    </source>
</evidence>
<feature type="transmembrane region" description="Helical" evidence="13">
    <location>
        <begin position="1000"/>
        <end position="1017"/>
    </location>
</feature>
<dbReference type="Gene3D" id="3.30.70.330">
    <property type="match status" value="2"/>
</dbReference>
<dbReference type="FunFam" id="2.160.10.10:FF:000001">
    <property type="entry name" value="UTP--glucose-1-phosphate uridylyltransferase"/>
    <property type="match status" value="1"/>
</dbReference>
<evidence type="ECO:0000313" key="16">
    <source>
        <dbReference type="Proteomes" id="UP000678499"/>
    </source>
</evidence>
<comment type="subunit">
    <text evidence="2">Homooctamer.</text>
</comment>
<dbReference type="CDD" id="cd00897">
    <property type="entry name" value="UGPase_euk"/>
    <property type="match status" value="1"/>
</dbReference>
<dbReference type="PROSITE" id="PS50102">
    <property type="entry name" value="RRM"/>
    <property type="match status" value="2"/>
</dbReference>
<evidence type="ECO:0000256" key="10">
    <source>
        <dbReference type="ARBA" id="ARBA00047432"/>
    </source>
</evidence>
<feature type="transmembrane region" description="Helical" evidence="13">
    <location>
        <begin position="969"/>
        <end position="988"/>
    </location>
</feature>
<dbReference type="GO" id="GO:0003983">
    <property type="term" value="F:UTP:glucose-1-phosphate uridylyltransferase activity"/>
    <property type="evidence" value="ECO:0007669"/>
    <property type="project" value="UniProtKB-EC"/>
</dbReference>
<dbReference type="InterPro" id="IPR016267">
    <property type="entry name" value="UDPGP_trans"/>
</dbReference>
<dbReference type="FunFam" id="3.90.550.10:FF:000002">
    <property type="entry name" value="UTP--glucose-1-phosphate uridylyltransferase"/>
    <property type="match status" value="1"/>
</dbReference>
<keyword evidence="5" id="KW-0808">Transferase</keyword>
<dbReference type="CDD" id="cd12337">
    <property type="entry name" value="RRM1_SRSF4_like"/>
    <property type="match status" value="1"/>
</dbReference>
<dbReference type="OrthoDB" id="932129at2759"/>
<feature type="transmembrane region" description="Helical" evidence="13">
    <location>
        <begin position="857"/>
        <end position="876"/>
    </location>
</feature>
<feature type="region of interest" description="Disordered" evidence="12">
    <location>
        <begin position="624"/>
        <end position="660"/>
    </location>
</feature>
<evidence type="ECO:0000256" key="7">
    <source>
        <dbReference type="ARBA" id="ARBA00022884"/>
    </source>
</evidence>
<dbReference type="Gene3D" id="2.160.10.10">
    <property type="entry name" value="Hexapeptide repeat proteins"/>
    <property type="match status" value="1"/>
</dbReference>
<feature type="region of interest" description="Disordered" evidence="12">
    <location>
        <begin position="727"/>
        <end position="789"/>
    </location>
</feature>
<protein>
    <recommendedName>
        <fullName evidence="4">UTP--glucose-1-phosphate uridylyltransferase</fullName>
        <ecNumber evidence="3">2.7.7.9</ecNumber>
    </recommendedName>
    <alternativeName>
        <fullName evidence="9">UDP-glucose pyrophosphorylase</fullName>
    </alternativeName>
</protein>
<dbReference type="EMBL" id="CAJPEX010001426">
    <property type="protein sequence ID" value="CAG0919125.1"/>
    <property type="molecule type" value="Genomic_DNA"/>
</dbReference>
<dbReference type="SMART" id="SM00360">
    <property type="entry name" value="RRM"/>
    <property type="match status" value="2"/>
</dbReference>
<dbReference type="InterPro" id="IPR012677">
    <property type="entry name" value="Nucleotide-bd_a/b_plait_sf"/>
</dbReference>
<feature type="compositionally biased region" description="Basic and acidic residues" evidence="12">
    <location>
        <begin position="761"/>
        <end position="786"/>
    </location>
</feature>